<dbReference type="EMBL" id="MU858126">
    <property type="protein sequence ID" value="KAK4212491.1"/>
    <property type="molecule type" value="Genomic_DNA"/>
</dbReference>
<feature type="compositionally biased region" description="Basic and acidic residues" evidence="1">
    <location>
        <begin position="352"/>
        <end position="370"/>
    </location>
</feature>
<evidence type="ECO:0000256" key="1">
    <source>
        <dbReference type="SAM" id="MobiDB-lite"/>
    </source>
</evidence>
<dbReference type="AlphaFoldDB" id="A0AAN6Y6Y5"/>
<gene>
    <name evidence="3" type="ORF">QBC37DRAFT_192655</name>
</gene>
<reference evidence="3" key="1">
    <citation type="journal article" date="2023" name="Mol. Phylogenet. Evol.">
        <title>Genome-scale phylogeny and comparative genomics of the fungal order Sordariales.</title>
        <authorList>
            <person name="Hensen N."/>
            <person name="Bonometti L."/>
            <person name="Westerberg I."/>
            <person name="Brannstrom I.O."/>
            <person name="Guillou S."/>
            <person name="Cros-Aarteil S."/>
            <person name="Calhoun S."/>
            <person name="Haridas S."/>
            <person name="Kuo A."/>
            <person name="Mondo S."/>
            <person name="Pangilinan J."/>
            <person name="Riley R."/>
            <person name="LaButti K."/>
            <person name="Andreopoulos B."/>
            <person name="Lipzen A."/>
            <person name="Chen C."/>
            <person name="Yan M."/>
            <person name="Daum C."/>
            <person name="Ng V."/>
            <person name="Clum A."/>
            <person name="Steindorff A."/>
            <person name="Ohm R.A."/>
            <person name="Martin F."/>
            <person name="Silar P."/>
            <person name="Natvig D.O."/>
            <person name="Lalanne C."/>
            <person name="Gautier V."/>
            <person name="Ament-Velasquez S.L."/>
            <person name="Kruys A."/>
            <person name="Hutchinson M.I."/>
            <person name="Powell A.J."/>
            <person name="Barry K."/>
            <person name="Miller A.N."/>
            <person name="Grigoriev I.V."/>
            <person name="Debuchy R."/>
            <person name="Gladieux P."/>
            <person name="Hiltunen Thoren M."/>
            <person name="Johannesson H."/>
        </authorList>
    </citation>
    <scope>NUCLEOTIDE SEQUENCE</scope>
    <source>
        <strain evidence="3">PSN293</strain>
    </source>
</reference>
<accession>A0AAN6Y6Y5</accession>
<feature type="region of interest" description="Disordered" evidence="1">
    <location>
        <begin position="300"/>
        <end position="385"/>
    </location>
</feature>
<comment type="caution">
    <text evidence="3">The sequence shown here is derived from an EMBL/GenBank/DDBJ whole genome shotgun (WGS) entry which is preliminary data.</text>
</comment>
<name>A0AAN6Y6Y5_9PEZI</name>
<feature type="region of interest" description="Disordered" evidence="1">
    <location>
        <begin position="509"/>
        <end position="544"/>
    </location>
</feature>
<evidence type="ECO:0008006" key="5">
    <source>
        <dbReference type="Google" id="ProtNLM"/>
    </source>
</evidence>
<keyword evidence="2" id="KW-1133">Transmembrane helix</keyword>
<feature type="compositionally biased region" description="Basic residues" evidence="1">
    <location>
        <begin position="63"/>
        <end position="73"/>
    </location>
</feature>
<proteinExistence type="predicted"/>
<feature type="region of interest" description="Disordered" evidence="1">
    <location>
        <begin position="1"/>
        <end position="145"/>
    </location>
</feature>
<feature type="compositionally biased region" description="Basic residues" evidence="1">
    <location>
        <begin position="529"/>
        <end position="540"/>
    </location>
</feature>
<feature type="compositionally biased region" description="Polar residues" evidence="1">
    <location>
        <begin position="316"/>
        <end position="334"/>
    </location>
</feature>
<feature type="region of interest" description="Disordered" evidence="1">
    <location>
        <begin position="213"/>
        <end position="233"/>
    </location>
</feature>
<keyword evidence="4" id="KW-1185">Reference proteome</keyword>
<sequence>MSGLRTAQRGSPYSSRGNPREDWEDWEDDEVTTPFEDGDGPLLSPPAGNSSPRSSPITATRQSIKRLKSRQRQKAQNAKAGIKLVTDMTVLRQQQQQAPSRSNPSRRSRTGRYVDPAALNALEGLPAGDPAWSQKKKQAQPPRNKRLDLLKAEVPSQADVSPISGPIMIGFAMPEGSDVVISPQTAVVETPVDYQKYFKKPVQQAQAPPKASQLPVSVWSPDSDGVVSPESQISRIGPSKLRNQRDTRATSIYVSDDEYEAPNSKVTRNRRDTRTTDIMVSDEEDDMDTPVTLFEEDGITPVSSRQKSFRTRGQRRSTLVSRSRSQGWWDQVTSPFGPKSPAKTSSPVVKTPESERSNAWWKEEDRKETAMPRQQNTTASAGRARPPSIIIEHVSARSDSPPRTQMASAQPTPRADKMATLTPRLQTPLTAAAPPPYSPPKNLPLPVRYRAVLPPGHPLATLYPPSPGPVSPGIAGTMTSQGAISLTNVPLTPTAAAVHNPRHIITLPTPPPGTFGPGDHYPDASGRGPRQKAERKRRRHEKEEVAARKVGGLWRGRGCIPESGCFGRSGREGRKRRRVWCFSICGVILGLIILAVVLGVTLTRRSVEATPYSPFLNLTDFPPIPTGVATIVGPNTDGTSACVQPSTLWSCSLPKERAVSAAPFGSDRPTFVFQIQFDNNTRNTWDVTGQQRPLPVPASQTSRPQARGEALGMVPFLRRLIKGRQTGGASSLGFNPEPAPPNFQDMFFLGNTTDNVVSDDKAGEPTPFYISVLESVQDSVGANVLTRRQSETGSGPGKPVNISEFEPPPPVLNPDGTGAPALLYPFAKQQPLRLYDRGLPTERYGFYTYYNKTIYATAVNPPNLNSTDGPSGDENGGALETEAKFLVTFLSARFKVEIWTRRENTTRLMNGGVSNNNATHPGTFPYPTTVTLDTHGGIPGLKFAFSRGVVDRRIVMKDSKFVLNFMDRNGVQINPANKFNPAFGGMDGGNGGCSCEYNNFVGLTEVGEKTQR</sequence>
<feature type="region of interest" description="Disordered" evidence="1">
    <location>
        <begin position="688"/>
        <end position="707"/>
    </location>
</feature>
<reference evidence="3" key="2">
    <citation type="submission" date="2023-05" db="EMBL/GenBank/DDBJ databases">
        <authorList>
            <consortium name="Lawrence Berkeley National Laboratory"/>
            <person name="Steindorff A."/>
            <person name="Hensen N."/>
            <person name="Bonometti L."/>
            <person name="Westerberg I."/>
            <person name="Brannstrom I.O."/>
            <person name="Guillou S."/>
            <person name="Cros-Aarteil S."/>
            <person name="Calhoun S."/>
            <person name="Haridas S."/>
            <person name="Kuo A."/>
            <person name="Mondo S."/>
            <person name="Pangilinan J."/>
            <person name="Riley R."/>
            <person name="Labutti K."/>
            <person name="Andreopoulos B."/>
            <person name="Lipzen A."/>
            <person name="Chen C."/>
            <person name="Yanf M."/>
            <person name="Daum C."/>
            <person name="Ng V."/>
            <person name="Clum A."/>
            <person name="Ohm R."/>
            <person name="Martin F."/>
            <person name="Silar P."/>
            <person name="Natvig D."/>
            <person name="Lalanne C."/>
            <person name="Gautier V."/>
            <person name="Ament-Velasquez S.L."/>
            <person name="Kruys A."/>
            <person name="Hutchinson M.I."/>
            <person name="Powell A.J."/>
            <person name="Barry K."/>
            <person name="Miller A.N."/>
            <person name="Grigoriev I.V."/>
            <person name="Debuchy R."/>
            <person name="Gladieux P."/>
            <person name="Thoren M.H."/>
            <person name="Johannesson H."/>
        </authorList>
    </citation>
    <scope>NUCLEOTIDE SEQUENCE</scope>
    <source>
        <strain evidence="3">PSN293</strain>
    </source>
</reference>
<keyword evidence="2" id="KW-0812">Transmembrane</keyword>
<feature type="compositionally biased region" description="Polar residues" evidence="1">
    <location>
        <begin position="47"/>
        <end position="62"/>
    </location>
</feature>
<protein>
    <recommendedName>
        <fullName evidence="5">Glycoprotease family protein</fullName>
    </recommendedName>
</protein>
<dbReference type="Proteomes" id="UP001301769">
    <property type="component" value="Unassembled WGS sequence"/>
</dbReference>
<feature type="compositionally biased region" description="Polar residues" evidence="1">
    <location>
        <begin position="8"/>
        <end position="17"/>
    </location>
</feature>
<feature type="region of interest" description="Disordered" evidence="1">
    <location>
        <begin position="787"/>
        <end position="817"/>
    </location>
</feature>
<evidence type="ECO:0000313" key="4">
    <source>
        <dbReference type="Proteomes" id="UP001301769"/>
    </source>
</evidence>
<feature type="transmembrane region" description="Helical" evidence="2">
    <location>
        <begin position="579"/>
        <end position="602"/>
    </location>
</feature>
<organism evidence="3 4">
    <name type="scientific">Rhypophila decipiens</name>
    <dbReference type="NCBI Taxonomy" id="261697"/>
    <lineage>
        <taxon>Eukaryota</taxon>
        <taxon>Fungi</taxon>
        <taxon>Dikarya</taxon>
        <taxon>Ascomycota</taxon>
        <taxon>Pezizomycotina</taxon>
        <taxon>Sordariomycetes</taxon>
        <taxon>Sordariomycetidae</taxon>
        <taxon>Sordariales</taxon>
        <taxon>Naviculisporaceae</taxon>
        <taxon>Rhypophila</taxon>
    </lineage>
</organism>
<keyword evidence="2" id="KW-0472">Membrane</keyword>
<feature type="compositionally biased region" description="Low complexity" evidence="1">
    <location>
        <begin position="92"/>
        <end position="103"/>
    </location>
</feature>
<evidence type="ECO:0000256" key="2">
    <source>
        <dbReference type="SAM" id="Phobius"/>
    </source>
</evidence>
<evidence type="ECO:0000313" key="3">
    <source>
        <dbReference type="EMBL" id="KAK4212491.1"/>
    </source>
</evidence>
<feature type="compositionally biased region" description="Acidic residues" evidence="1">
    <location>
        <begin position="22"/>
        <end position="39"/>
    </location>
</feature>